<accession>A0A9P5UBV4</accession>
<feature type="signal peptide" evidence="13">
    <location>
        <begin position="1"/>
        <end position="17"/>
    </location>
</feature>
<keyword evidence="8 9" id="KW-0624">Polysaccharide degradation</keyword>
<keyword evidence="12" id="KW-0812">Transmembrane</keyword>
<dbReference type="InterPro" id="IPR011613">
    <property type="entry name" value="GH15-like"/>
</dbReference>
<keyword evidence="4 9" id="KW-0378">Hydrolase</keyword>
<feature type="active site" description="Proton donor" evidence="10">
    <location>
        <position position="198"/>
    </location>
</feature>
<dbReference type="Pfam" id="PF00686">
    <property type="entry name" value="CBM_20"/>
    <property type="match status" value="1"/>
</dbReference>
<reference evidence="15" key="1">
    <citation type="submission" date="2020-11" db="EMBL/GenBank/DDBJ databases">
        <authorList>
            <consortium name="DOE Joint Genome Institute"/>
            <person name="Ahrendt S."/>
            <person name="Riley R."/>
            <person name="Andreopoulos W."/>
            <person name="Labutti K."/>
            <person name="Pangilinan J."/>
            <person name="Ruiz-Duenas F.J."/>
            <person name="Barrasa J.M."/>
            <person name="Sanchez-Garcia M."/>
            <person name="Camarero S."/>
            <person name="Miyauchi S."/>
            <person name="Serrano A."/>
            <person name="Linde D."/>
            <person name="Babiker R."/>
            <person name="Drula E."/>
            <person name="Ayuso-Fernandez I."/>
            <person name="Pacheco R."/>
            <person name="Padilla G."/>
            <person name="Ferreira P."/>
            <person name="Barriuso J."/>
            <person name="Kellner H."/>
            <person name="Castanera R."/>
            <person name="Alfaro M."/>
            <person name="Ramirez L."/>
            <person name="Pisabarro A.G."/>
            <person name="Kuo A."/>
            <person name="Tritt A."/>
            <person name="Lipzen A."/>
            <person name="He G."/>
            <person name="Yan M."/>
            <person name="Ng V."/>
            <person name="Cullen D."/>
            <person name="Martin F."/>
            <person name="Rosso M.-N."/>
            <person name="Henrissat B."/>
            <person name="Hibbett D."/>
            <person name="Martinez A.T."/>
            <person name="Grigoriev I.V."/>
        </authorList>
    </citation>
    <scope>NUCLEOTIDE SEQUENCE</scope>
    <source>
        <strain evidence="15">AH 40177</strain>
    </source>
</reference>
<dbReference type="Gene3D" id="1.50.10.10">
    <property type="match status" value="1"/>
</dbReference>
<dbReference type="AlphaFoldDB" id="A0A9P5UBV4"/>
<dbReference type="EMBL" id="JADNRY010000017">
    <property type="protein sequence ID" value="KAF9073472.1"/>
    <property type="molecule type" value="Genomic_DNA"/>
</dbReference>
<evidence type="ECO:0000256" key="9">
    <source>
        <dbReference type="PIRNR" id="PIRNR001031"/>
    </source>
</evidence>
<dbReference type="PIRSF" id="PIRSF001031">
    <property type="entry name" value="Glu-a-glcsd_SBD"/>
    <property type="match status" value="1"/>
</dbReference>
<keyword evidence="3 13" id="KW-0732">Signal</keyword>
<comment type="caution">
    <text evidence="15">The sequence shown here is derived from an EMBL/GenBank/DDBJ whole genome shotgun (WGS) entry which is preliminary data.</text>
</comment>
<dbReference type="GO" id="GO:0000324">
    <property type="term" value="C:fungal-type vacuole"/>
    <property type="evidence" value="ECO:0007669"/>
    <property type="project" value="TreeGrafter"/>
</dbReference>
<feature type="active site" description="Proton acceptor" evidence="10">
    <location>
        <position position="195"/>
    </location>
</feature>
<evidence type="ECO:0000256" key="12">
    <source>
        <dbReference type="SAM" id="Phobius"/>
    </source>
</evidence>
<protein>
    <recommendedName>
        <fullName evidence="9">Glucoamylase</fullName>
        <ecNumber evidence="9">3.2.1.3</ecNumber>
    </recommendedName>
    <alternativeName>
        <fullName evidence="9">1,4-alpha-D-glucan glucohydrolase</fullName>
    </alternativeName>
    <alternativeName>
        <fullName evidence="9">Glucan 1,4-alpha-glucosidase</fullName>
    </alternativeName>
</protein>
<evidence type="ECO:0000256" key="7">
    <source>
        <dbReference type="ARBA" id="ARBA00023295"/>
    </source>
</evidence>
<keyword evidence="12" id="KW-0472">Membrane</keyword>
<dbReference type="InterPro" id="IPR000165">
    <property type="entry name" value="Glucoamylase"/>
</dbReference>
<dbReference type="InterPro" id="IPR013784">
    <property type="entry name" value="Carb-bd-like_fold"/>
</dbReference>
<organism evidence="15 16">
    <name type="scientific">Rhodocollybia butyracea</name>
    <dbReference type="NCBI Taxonomy" id="206335"/>
    <lineage>
        <taxon>Eukaryota</taxon>
        <taxon>Fungi</taxon>
        <taxon>Dikarya</taxon>
        <taxon>Basidiomycota</taxon>
        <taxon>Agaricomycotina</taxon>
        <taxon>Agaricomycetes</taxon>
        <taxon>Agaricomycetidae</taxon>
        <taxon>Agaricales</taxon>
        <taxon>Marasmiineae</taxon>
        <taxon>Omphalotaceae</taxon>
        <taxon>Rhodocollybia</taxon>
    </lineage>
</organism>
<dbReference type="InterPro" id="IPR002044">
    <property type="entry name" value="CBM20"/>
</dbReference>
<dbReference type="PRINTS" id="PR00736">
    <property type="entry name" value="GLHYDRLASE15"/>
</dbReference>
<dbReference type="InterPro" id="IPR013783">
    <property type="entry name" value="Ig-like_fold"/>
</dbReference>
<comment type="similarity">
    <text evidence="2 9">Belongs to the glycosyl hydrolase 15 family.</text>
</comment>
<evidence type="ECO:0000259" key="14">
    <source>
        <dbReference type="PROSITE" id="PS51166"/>
    </source>
</evidence>
<evidence type="ECO:0000256" key="10">
    <source>
        <dbReference type="PIRSR" id="PIRSR001031-1"/>
    </source>
</evidence>
<evidence type="ECO:0000256" key="11">
    <source>
        <dbReference type="PIRSR" id="PIRSR001031-2"/>
    </source>
</evidence>
<dbReference type="SUPFAM" id="SSF49452">
    <property type="entry name" value="Starch-binding domain-like"/>
    <property type="match status" value="1"/>
</dbReference>
<dbReference type="InterPro" id="IPR008291">
    <property type="entry name" value="Glucoamylase_SBD"/>
</dbReference>
<comment type="catalytic activity">
    <reaction evidence="1 9">
        <text>Hydrolysis of terminal (1-&gt;4)-linked alpha-D-glucose residues successively from non-reducing ends of the chains with release of beta-D-glucose.</text>
        <dbReference type="EC" id="3.2.1.3"/>
    </reaction>
</comment>
<dbReference type="SUPFAM" id="SSF48208">
    <property type="entry name" value="Six-hairpin glycosidases"/>
    <property type="match status" value="1"/>
</dbReference>
<dbReference type="Pfam" id="PF00723">
    <property type="entry name" value="Glyco_hydro_15"/>
    <property type="match status" value="1"/>
</dbReference>
<name>A0A9P5UBV4_9AGAR</name>
<sequence length="591" mass="63850">MLFAATLSLLALPNVWAQSSVADAYVASESPLARAGMLANIGPSGSQSLGAFPGIVIASPSTVNPDYLFTWTRDSAVAFSAIVNQFALGIDTTTRGEIDDYVASQVIVQQIPNPSGDLASGGLGEPKFNINETAFTGPWGRPQRDGPALRSIALITWANFLLSESNTSYVTDTLWPIIENDLNYVAANWNESTFDLWEELNSSSFFTTAVQHRVLHQGVSLATALGQPESLVSNYETQANFVLCFLQTYWNTAGHITANTGGGRSGIDANTVLASIHTFDAAAGCDALTFQPCSDLALLNLHTYVDAFRSLYEINSGFASNEAVLTGRYPEDVYMGGNPWYLTTLAVAEQLYDSLIVWNSQKSLEVTSTSLAFFQIFDSSIAAGTYASSSSQFTSLTGAIKTFSDGFVAAVANHTPANGGLAEQISNTNGTPVSAVDLTWSFAAALTTFDARKGVVPASWGAKGLSLSCAGEPIPQTVFCDFQRRCYYYFWAYVYPLFLAICRLMLFGARIENIYLTGSVDALEDWSTETALLMSSANYPIWSITVTLPANTDIQYKYINIDGSALTWESDPNNEFTTPASGTFVTHDTWR</sequence>
<feature type="chain" id="PRO_5040325039" description="Glucoamylase" evidence="13">
    <location>
        <begin position="18"/>
        <end position="591"/>
    </location>
</feature>
<evidence type="ECO:0000256" key="6">
    <source>
        <dbReference type="ARBA" id="ARBA00023277"/>
    </source>
</evidence>
<dbReference type="PANTHER" id="PTHR31616:SF12">
    <property type="entry name" value="GLUCOAMYLASE"/>
    <property type="match status" value="1"/>
</dbReference>
<keyword evidence="16" id="KW-1185">Reference proteome</keyword>
<keyword evidence="12" id="KW-1133">Transmembrane helix</keyword>
<dbReference type="GO" id="GO:0004339">
    <property type="term" value="F:glucan 1,4-alpha-glucosidase activity"/>
    <property type="evidence" value="ECO:0007669"/>
    <property type="project" value="UniProtKB-EC"/>
</dbReference>
<dbReference type="GO" id="GO:0000272">
    <property type="term" value="P:polysaccharide catabolic process"/>
    <property type="evidence" value="ECO:0007669"/>
    <property type="project" value="UniProtKB-KW"/>
</dbReference>
<keyword evidence="6 9" id="KW-0119">Carbohydrate metabolism</keyword>
<dbReference type="InterPro" id="IPR012341">
    <property type="entry name" value="6hp_glycosidase-like_sf"/>
</dbReference>
<feature type="binding site" evidence="11">
    <location>
        <position position="139"/>
    </location>
    <ligand>
        <name>substrate</name>
    </ligand>
</feature>
<dbReference type="EC" id="3.2.1.3" evidence="9"/>
<evidence type="ECO:0000313" key="15">
    <source>
        <dbReference type="EMBL" id="KAF9073472.1"/>
    </source>
</evidence>
<evidence type="ECO:0000256" key="13">
    <source>
        <dbReference type="SAM" id="SignalP"/>
    </source>
</evidence>
<dbReference type="PROSITE" id="PS51166">
    <property type="entry name" value="CBM20"/>
    <property type="match status" value="1"/>
</dbReference>
<dbReference type="Gene3D" id="2.60.40.10">
    <property type="entry name" value="Immunoglobulins"/>
    <property type="match status" value="1"/>
</dbReference>
<dbReference type="Proteomes" id="UP000772434">
    <property type="component" value="Unassembled WGS sequence"/>
</dbReference>
<evidence type="ECO:0000313" key="16">
    <source>
        <dbReference type="Proteomes" id="UP000772434"/>
    </source>
</evidence>
<keyword evidence="5" id="KW-0325">Glycoprotein</keyword>
<evidence type="ECO:0000256" key="8">
    <source>
        <dbReference type="ARBA" id="ARBA00023326"/>
    </source>
</evidence>
<evidence type="ECO:0000256" key="5">
    <source>
        <dbReference type="ARBA" id="ARBA00023180"/>
    </source>
</evidence>
<evidence type="ECO:0000256" key="3">
    <source>
        <dbReference type="ARBA" id="ARBA00022729"/>
    </source>
</evidence>
<keyword evidence="7 9" id="KW-0326">Glycosidase</keyword>
<evidence type="ECO:0000256" key="1">
    <source>
        <dbReference type="ARBA" id="ARBA00001863"/>
    </source>
</evidence>
<dbReference type="PANTHER" id="PTHR31616">
    <property type="entry name" value="TREHALASE"/>
    <property type="match status" value="1"/>
</dbReference>
<dbReference type="GO" id="GO:2001070">
    <property type="term" value="F:starch binding"/>
    <property type="evidence" value="ECO:0007669"/>
    <property type="project" value="InterPro"/>
</dbReference>
<evidence type="ECO:0000256" key="4">
    <source>
        <dbReference type="ARBA" id="ARBA00022801"/>
    </source>
</evidence>
<dbReference type="FunFam" id="1.50.10.10:FF:000018">
    <property type="entry name" value="Glucoamylase"/>
    <property type="match status" value="1"/>
</dbReference>
<feature type="transmembrane region" description="Helical" evidence="12">
    <location>
        <begin position="487"/>
        <end position="506"/>
    </location>
</feature>
<evidence type="ECO:0000256" key="2">
    <source>
        <dbReference type="ARBA" id="ARBA00006188"/>
    </source>
</evidence>
<gene>
    <name evidence="15" type="ORF">BDP27DRAFT_1416963</name>
</gene>
<dbReference type="InterPro" id="IPR008928">
    <property type="entry name" value="6-hairpin_glycosidase_sf"/>
</dbReference>
<dbReference type="SMART" id="SM01065">
    <property type="entry name" value="CBM_2"/>
    <property type="match status" value="1"/>
</dbReference>
<proteinExistence type="inferred from homology"/>
<feature type="domain" description="CBM20" evidence="14">
    <location>
        <begin position="494"/>
        <end position="591"/>
    </location>
</feature>
<dbReference type="OrthoDB" id="6123450at2759"/>